<evidence type="ECO:0000313" key="11">
    <source>
        <dbReference type="Proteomes" id="UP000614601"/>
    </source>
</evidence>
<feature type="domain" description="Bromo" evidence="8">
    <location>
        <begin position="634"/>
        <end position="704"/>
    </location>
</feature>
<sequence>MLKIRSEPSESWNPFAVELQRQNKLNSTIKVGEDRLLNQSRLQQARLERLTNQEINRIINLPSHLRRTGLETPDERDVKNALSMIVQEVVRKDNEQGWHKTILNKLHANKYSYINSTSRATPPEPVISSSYYSQSPPQTVRRYFTLRQIEEEVQPHVERLKLEINKRRYRIEIECANHLGLATPWKRTRYRRPDDCFTIDEDSTIINLPSFPTADDDFRRFGYLLDSIPSSNCAQYDSDGSTMLSRANSSSGYISETENVGYTSETSNLGYSSESSAGTSYSRAKTISVSSCDIPLTELRIDSGCSSPCSGYSSDCGRLSLMEVSDDEDEAASQDSEFKSKAKPLVPVDDEPIAKRTRLHERQMLMDEEYQRDKVMVNPLDISLHPDGAPSRDITMKSEIMDDKSMDMSLSPQRPLFDQSLSLFDNTIKDEGEKKELTKKLVKIEHKNPRGRPRKKENSTDNSEQKKPKKVKKEIMSPTTGERKRKLLCSKCVKICDERRYFVQCPACDQRVHGKCIGLTEKRVKKMGGWMCEECDAPPKEAVYCLCKKPYDESLFYVGCDGCEDWFHPECVGTTQKEVESTNAGYLCPTCSQNSQVIQKVHDDIQAASEASEEQRMASRKEFPLLWRLLDVLVNNQHSWPFRNAVDREKLPRYFEIIQNPMDLDTMRRKLESNEYQNLKSFVADACLIFDNTRQFYVKQNEIYQCADQLEKVFRSEIVRVSKDVDGHRSRVPSVLDIETDQLLGFGSDCNMDASQFLEGIL</sequence>
<dbReference type="InterPro" id="IPR019787">
    <property type="entry name" value="Znf_PHD-finger"/>
</dbReference>
<organism evidence="10 11">
    <name type="scientific">Bursaphelenchus okinawaensis</name>
    <dbReference type="NCBI Taxonomy" id="465554"/>
    <lineage>
        <taxon>Eukaryota</taxon>
        <taxon>Metazoa</taxon>
        <taxon>Ecdysozoa</taxon>
        <taxon>Nematoda</taxon>
        <taxon>Chromadorea</taxon>
        <taxon>Rhabditida</taxon>
        <taxon>Tylenchina</taxon>
        <taxon>Tylenchomorpha</taxon>
        <taxon>Aphelenchoidea</taxon>
        <taxon>Aphelenchoididae</taxon>
        <taxon>Bursaphelenchus</taxon>
    </lineage>
</organism>
<evidence type="ECO:0000256" key="6">
    <source>
        <dbReference type="PROSITE-ProRule" id="PRU00146"/>
    </source>
</evidence>
<dbReference type="SMART" id="SM00249">
    <property type="entry name" value="PHD"/>
    <property type="match status" value="2"/>
</dbReference>
<evidence type="ECO:0000259" key="8">
    <source>
        <dbReference type="PROSITE" id="PS50014"/>
    </source>
</evidence>
<dbReference type="AlphaFoldDB" id="A0A811K6L2"/>
<dbReference type="Proteomes" id="UP000614601">
    <property type="component" value="Unassembled WGS sequence"/>
</dbReference>
<dbReference type="InterPro" id="IPR013083">
    <property type="entry name" value="Znf_RING/FYVE/PHD"/>
</dbReference>
<evidence type="ECO:0000256" key="3">
    <source>
        <dbReference type="ARBA" id="ARBA00022833"/>
    </source>
</evidence>
<proteinExistence type="predicted"/>
<dbReference type="PANTHER" id="PTHR45975:SF2">
    <property type="entry name" value="NUCLEOSOME-REMODELING FACTOR SUBUNIT BPTF"/>
    <property type="match status" value="1"/>
</dbReference>
<dbReference type="SUPFAM" id="SSF57903">
    <property type="entry name" value="FYVE/PHD zinc finger"/>
    <property type="match status" value="2"/>
</dbReference>
<dbReference type="InterPro" id="IPR036427">
    <property type="entry name" value="Bromodomain-like_sf"/>
</dbReference>
<comment type="caution">
    <text evidence="10">The sequence shown here is derived from an EMBL/GenBank/DDBJ whole genome shotgun (WGS) entry which is preliminary data.</text>
</comment>
<dbReference type="InterPro" id="IPR011011">
    <property type="entry name" value="Znf_FYVE_PHD"/>
</dbReference>
<dbReference type="PROSITE" id="PS50016">
    <property type="entry name" value="ZF_PHD_2"/>
    <property type="match status" value="2"/>
</dbReference>
<dbReference type="Pfam" id="PF00439">
    <property type="entry name" value="Bromodomain"/>
    <property type="match status" value="1"/>
</dbReference>
<dbReference type="GO" id="GO:0000978">
    <property type="term" value="F:RNA polymerase II cis-regulatory region sequence-specific DNA binding"/>
    <property type="evidence" value="ECO:0007669"/>
    <property type="project" value="TreeGrafter"/>
</dbReference>
<dbReference type="EMBL" id="CAJFCW020000002">
    <property type="protein sequence ID" value="CAG9092521.1"/>
    <property type="molecule type" value="Genomic_DNA"/>
</dbReference>
<dbReference type="InterPro" id="IPR001487">
    <property type="entry name" value="Bromodomain"/>
</dbReference>
<dbReference type="Pfam" id="PF00628">
    <property type="entry name" value="PHD"/>
    <property type="match status" value="2"/>
</dbReference>
<keyword evidence="11" id="KW-1185">Reference proteome</keyword>
<keyword evidence="1" id="KW-0479">Metal-binding</keyword>
<gene>
    <name evidence="10" type="ORF">BOKJ2_LOCUS3475</name>
</gene>
<dbReference type="GO" id="GO:0016589">
    <property type="term" value="C:NURF complex"/>
    <property type="evidence" value="ECO:0007669"/>
    <property type="project" value="InterPro"/>
</dbReference>
<accession>A0A811K6L2</accession>
<feature type="domain" description="PHD-type" evidence="9">
    <location>
        <begin position="486"/>
        <end position="538"/>
    </location>
</feature>
<feature type="region of interest" description="Disordered" evidence="7">
    <location>
        <begin position="440"/>
        <end position="479"/>
    </location>
</feature>
<feature type="domain" description="PHD-type" evidence="9">
    <location>
        <begin position="542"/>
        <end position="594"/>
    </location>
</feature>
<dbReference type="CDD" id="cd15560">
    <property type="entry name" value="PHD2_3_BPTF"/>
    <property type="match status" value="1"/>
</dbReference>
<dbReference type="CDD" id="cd15489">
    <property type="entry name" value="PHD_SF"/>
    <property type="match status" value="1"/>
</dbReference>
<evidence type="ECO:0000256" key="7">
    <source>
        <dbReference type="SAM" id="MobiDB-lite"/>
    </source>
</evidence>
<dbReference type="InterPro" id="IPR001965">
    <property type="entry name" value="Znf_PHD"/>
</dbReference>
<evidence type="ECO:0000313" key="10">
    <source>
        <dbReference type="EMBL" id="CAD5211000.1"/>
    </source>
</evidence>
<keyword evidence="2 6" id="KW-0863">Zinc-finger</keyword>
<dbReference type="SMART" id="SM00297">
    <property type="entry name" value="BROMO"/>
    <property type="match status" value="1"/>
</dbReference>
<reference evidence="10" key="1">
    <citation type="submission" date="2020-09" db="EMBL/GenBank/DDBJ databases">
        <authorList>
            <person name="Kikuchi T."/>
        </authorList>
    </citation>
    <scope>NUCLEOTIDE SEQUENCE</scope>
    <source>
        <strain evidence="10">SH1</strain>
    </source>
</reference>
<name>A0A811K6L2_9BILA</name>
<dbReference type="EMBL" id="CAJFDH010000002">
    <property type="protein sequence ID" value="CAD5211000.1"/>
    <property type="molecule type" value="Genomic_DNA"/>
</dbReference>
<dbReference type="PROSITE" id="PS50014">
    <property type="entry name" value="BROMODOMAIN_2"/>
    <property type="match status" value="1"/>
</dbReference>
<dbReference type="Gene3D" id="1.20.920.10">
    <property type="entry name" value="Bromodomain-like"/>
    <property type="match status" value="1"/>
</dbReference>
<dbReference type="GO" id="GO:0006357">
    <property type="term" value="P:regulation of transcription by RNA polymerase II"/>
    <property type="evidence" value="ECO:0007669"/>
    <property type="project" value="InterPro"/>
</dbReference>
<dbReference type="Proteomes" id="UP000783686">
    <property type="component" value="Unassembled WGS sequence"/>
</dbReference>
<protein>
    <submittedName>
        <fullName evidence="10">Uncharacterized protein</fullName>
    </submittedName>
</protein>
<evidence type="ECO:0000256" key="4">
    <source>
        <dbReference type="ARBA" id="ARBA00023117"/>
    </source>
</evidence>
<dbReference type="PRINTS" id="PR00503">
    <property type="entry name" value="BROMODOMAIN"/>
</dbReference>
<dbReference type="SUPFAM" id="SSF47370">
    <property type="entry name" value="Bromodomain"/>
    <property type="match status" value="1"/>
</dbReference>
<evidence type="ECO:0000259" key="9">
    <source>
        <dbReference type="PROSITE" id="PS50016"/>
    </source>
</evidence>
<evidence type="ECO:0000256" key="1">
    <source>
        <dbReference type="ARBA" id="ARBA00022723"/>
    </source>
</evidence>
<keyword evidence="3" id="KW-0862">Zinc</keyword>
<evidence type="ECO:0000256" key="2">
    <source>
        <dbReference type="ARBA" id="ARBA00022771"/>
    </source>
</evidence>
<feature type="compositionally biased region" description="Basic and acidic residues" evidence="7">
    <location>
        <begin position="456"/>
        <end position="466"/>
    </location>
</feature>
<dbReference type="GO" id="GO:0008270">
    <property type="term" value="F:zinc ion binding"/>
    <property type="evidence" value="ECO:0007669"/>
    <property type="project" value="UniProtKB-KW"/>
</dbReference>
<keyword evidence="4 5" id="KW-0103">Bromodomain</keyword>
<dbReference type="Gene3D" id="3.30.40.10">
    <property type="entry name" value="Zinc/RING finger domain, C3HC4 (zinc finger)"/>
    <property type="match status" value="2"/>
</dbReference>
<evidence type="ECO:0000256" key="5">
    <source>
        <dbReference type="PROSITE-ProRule" id="PRU00035"/>
    </source>
</evidence>
<dbReference type="OrthoDB" id="784962at2759"/>
<dbReference type="InterPro" id="IPR038028">
    <property type="entry name" value="BPTF"/>
</dbReference>
<dbReference type="PANTHER" id="PTHR45975">
    <property type="entry name" value="NUCLEOSOME-REMODELING FACTOR SUBUNIT BPTF"/>
    <property type="match status" value="1"/>
</dbReference>